<dbReference type="Gene3D" id="3.90.1720.70">
    <property type="match status" value="1"/>
</dbReference>
<evidence type="ECO:0000256" key="1">
    <source>
        <dbReference type="SAM" id="MobiDB-lite"/>
    </source>
</evidence>
<reference evidence="4" key="1">
    <citation type="submission" date="2025-08" db="UniProtKB">
        <authorList>
            <consortium name="RefSeq"/>
        </authorList>
    </citation>
    <scope>IDENTIFICATION</scope>
    <source>
        <tissue evidence="4">Gonad</tissue>
    </source>
</reference>
<dbReference type="RefSeq" id="XP_019645438.1">
    <property type="nucleotide sequence ID" value="XM_019789879.1"/>
</dbReference>
<protein>
    <submittedName>
        <fullName evidence="4">Uncharacterized protein LOC109486172</fullName>
    </submittedName>
</protein>
<sequence>MKVAVLFVVVLFAGVWDESSACNSSGGSHSGSSSGSNNPRPRPGWPSFSQLRSNYPRYYSIDWDGLVAQEGLSSWLYGVVDKNTCAMRVSRALTYAGRQIAPGSCNWSGVRDSQGRPYIIRVATMRCYLENQYGDADVTGSSESSFRGKDGIIVFQNCGFQAATGHVDLWDGYSCVGQCPGYFNACSDIRLFEF</sequence>
<dbReference type="Pfam" id="PF14113">
    <property type="entry name" value="Tae4"/>
    <property type="match status" value="1"/>
</dbReference>
<name>A0A6P5A7A7_BRABE</name>
<evidence type="ECO:0000313" key="3">
    <source>
        <dbReference type="Proteomes" id="UP000515135"/>
    </source>
</evidence>
<proteinExistence type="predicted"/>
<accession>A0A6P5A7A7</accession>
<feature type="chain" id="PRO_5028011816" evidence="2">
    <location>
        <begin position="22"/>
        <end position="194"/>
    </location>
</feature>
<evidence type="ECO:0000313" key="4">
    <source>
        <dbReference type="RefSeq" id="XP_019645438.1"/>
    </source>
</evidence>
<evidence type="ECO:0000256" key="2">
    <source>
        <dbReference type="SAM" id="SignalP"/>
    </source>
</evidence>
<feature type="compositionally biased region" description="Low complexity" evidence="1">
    <location>
        <begin position="26"/>
        <end position="38"/>
    </location>
</feature>
<dbReference type="InterPro" id="IPR025562">
    <property type="entry name" value="Tae4"/>
</dbReference>
<gene>
    <name evidence="4" type="primary">LOC109486172</name>
</gene>
<dbReference type="AlphaFoldDB" id="A0A6P5A7A7"/>
<dbReference type="Proteomes" id="UP000515135">
    <property type="component" value="Unplaced"/>
</dbReference>
<feature type="signal peptide" evidence="2">
    <location>
        <begin position="1"/>
        <end position="21"/>
    </location>
</feature>
<dbReference type="OrthoDB" id="5945667at2759"/>
<feature type="region of interest" description="Disordered" evidence="1">
    <location>
        <begin position="26"/>
        <end position="45"/>
    </location>
</feature>
<organism evidence="3 4">
    <name type="scientific">Branchiostoma belcheri</name>
    <name type="common">Amphioxus</name>
    <dbReference type="NCBI Taxonomy" id="7741"/>
    <lineage>
        <taxon>Eukaryota</taxon>
        <taxon>Metazoa</taxon>
        <taxon>Chordata</taxon>
        <taxon>Cephalochordata</taxon>
        <taxon>Leptocardii</taxon>
        <taxon>Amphioxiformes</taxon>
        <taxon>Branchiostomatidae</taxon>
        <taxon>Branchiostoma</taxon>
    </lineage>
</organism>
<dbReference type="GeneID" id="109486172"/>
<keyword evidence="3" id="KW-1185">Reference proteome</keyword>
<keyword evidence="2" id="KW-0732">Signal</keyword>
<dbReference type="KEGG" id="bbel:109486172"/>